<reference evidence="2 3" key="1">
    <citation type="submission" date="2016-10" db="EMBL/GenBank/DDBJ databases">
        <authorList>
            <person name="de Groot N.N."/>
        </authorList>
    </citation>
    <scope>NUCLEOTIDE SEQUENCE [LARGE SCALE GENOMIC DNA]</scope>
    <source>
        <strain evidence="2 3">DSM 26000</strain>
    </source>
</reference>
<evidence type="ECO:0000313" key="3">
    <source>
        <dbReference type="Proteomes" id="UP000198931"/>
    </source>
</evidence>
<dbReference type="STRING" id="1125876.SAMN05443292_0919"/>
<name>A0A1I3E7H6_9FLAO</name>
<sequence length="162" mass="17937">MKYLIAFTAAFLLFSCAPKNQSKYSKIEYSAGACYGFCPIFKVTINSDRTAIIEAESNTFTKSNTKGGSGDSREGTFKTVLKEADYNNLVMLINQLNVSSLKNKYGNQNVTDLPTSTLAITMIGGNTKTIEDYGKRGTPELRKVYDVMEALPKTQNWIKISN</sequence>
<dbReference type="Proteomes" id="UP000198931">
    <property type="component" value="Unassembled WGS sequence"/>
</dbReference>
<feature type="domain" description="DUF6438" evidence="1">
    <location>
        <begin position="26"/>
        <end position="151"/>
    </location>
</feature>
<dbReference type="AlphaFoldDB" id="A0A1I3E7H6"/>
<organism evidence="2 3">
    <name type="scientific">Halpernia frigidisoli</name>
    <dbReference type="NCBI Taxonomy" id="1125876"/>
    <lineage>
        <taxon>Bacteria</taxon>
        <taxon>Pseudomonadati</taxon>
        <taxon>Bacteroidota</taxon>
        <taxon>Flavobacteriia</taxon>
        <taxon>Flavobacteriales</taxon>
        <taxon>Weeksellaceae</taxon>
        <taxon>Chryseobacterium group</taxon>
        <taxon>Halpernia</taxon>
    </lineage>
</organism>
<accession>A0A1I3E7H6</accession>
<dbReference type="Pfam" id="PF20033">
    <property type="entry name" value="DUF6438"/>
    <property type="match status" value="1"/>
</dbReference>
<evidence type="ECO:0000313" key="2">
    <source>
        <dbReference type="EMBL" id="SFH94947.1"/>
    </source>
</evidence>
<gene>
    <name evidence="2" type="ORF">SAMN05443292_0919</name>
</gene>
<dbReference type="OrthoDB" id="7172369at2"/>
<proteinExistence type="predicted"/>
<dbReference type="EMBL" id="FOQT01000001">
    <property type="protein sequence ID" value="SFH94947.1"/>
    <property type="molecule type" value="Genomic_DNA"/>
</dbReference>
<evidence type="ECO:0000259" key="1">
    <source>
        <dbReference type="Pfam" id="PF20033"/>
    </source>
</evidence>
<protein>
    <recommendedName>
        <fullName evidence="1">DUF6438 domain-containing protein</fullName>
    </recommendedName>
</protein>
<keyword evidence="3" id="KW-1185">Reference proteome</keyword>
<dbReference type="InterPro" id="IPR045497">
    <property type="entry name" value="DUF6438"/>
</dbReference>
<dbReference type="RefSeq" id="WP_090078936.1">
    <property type="nucleotide sequence ID" value="NZ_FOQT01000001.1"/>
</dbReference>
<dbReference type="PROSITE" id="PS51257">
    <property type="entry name" value="PROKAR_LIPOPROTEIN"/>
    <property type="match status" value="1"/>
</dbReference>